<feature type="non-terminal residue" evidence="5">
    <location>
        <position position="224"/>
    </location>
</feature>
<dbReference type="KEGG" id="pbi:103058989"/>
<dbReference type="InterPro" id="IPR038892">
    <property type="entry name" value="SMCHD1"/>
</dbReference>
<accession>A0A9F2WI34</accession>
<reference evidence="5" key="1">
    <citation type="submission" date="2025-08" db="UniProtKB">
        <authorList>
            <consortium name="RefSeq"/>
        </authorList>
    </citation>
    <scope>IDENTIFICATION</scope>
    <source>
        <tissue evidence="5">Liver</tissue>
    </source>
</reference>
<dbReference type="InterPro" id="IPR058613">
    <property type="entry name" value="Ig_SMCHD1_4th"/>
</dbReference>
<dbReference type="InterPro" id="IPR058612">
    <property type="entry name" value="Ig_SMCHD1_2nd"/>
</dbReference>
<evidence type="ECO:0000313" key="4">
    <source>
        <dbReference type="Proteomes" id="UP000695026"/>
    </source>
</evidence>
<dbReference type="PANTHER" id="PTHR22640">
    <property type="entry name" value="STRUCTURAL MAINTENANCE OF CHROMOSOMES FLEXIBLE HINGE DOMAIN-CONTAINING PROTEIN 1"/>
    <property type="match status" value="1"/>
</dbReference>
<feature type="domain" description="SMCHD1 Ig-like" evidence="1">
    <location>
        <begin position="1"/>
        <end position="53"/>
    </location>
</feature>
<organism evidence="4 5">
    <name type="scientific">Python bivittatus</name>
    <name type="common">Burmese python</name>
    <name type="synonym">Python molurus bivittatus</name>
    <dbReference type="NCBI Taxonomy" id="176946"/>
    <lineage>
        <taxon>Eukaryota</taxon>
        <taxon>Metazoa</taxon>
        <taxon>Chordata</taxon>
        <taxon>Craniata</taxon>
        <taxon>Vertebrata</taxon>
        <taxon>Euteleostomi</taxon>
        <taxon>Lepidosauria</taxon>
        <taxon>Squamata</taxon>
        <taxon>Bifurcata</taxon>
        <taxon>Unidentata</taxon>
        <taxon>Episquamata</taxon>
        <taxon>Toxicofera</taxon>
        <taxon>Serpentes</taxon>
        <taxon>Henophidia</taxon>
        <taxon>Pythonidae</taxon>
        <taxon>Python</taxon>
    </lineage>
</organism>
<dbReference type="InterPro" id="IPR058614">
    <property type="entry name" value="Ig_SMCHD1_5th"/>
</dbReference>
<dbReference type="Pfam" id="PF26197">
    <property type="entry name" value="Ig_SMCHD1_5th"/>
    <property type="match status" value="1"/>
</dbReference>
<dbReference type="Pfam" id="PF26195">
    <property type="entry name" value="Ig_SMCHD1_2nd"/>
    <property type="match status" value="1"/>
</dbReference>
<dbReference type="Pfam" id="PF26196">
    <property type="entry name" value="Ig_SMCHD1_4th"/>
    <property type="match status" value="1"/>
</dbReference>
<dbReference type="GO" id="GO:0006302">
    <property type="term" value="P:double-strand break repair"/>
    <property type="evidence" value="ECO:0007669"/>
    <property type="project" value="InterPro"/>
</dbReference>
<evidence type="ECO:0000259" key="2">
    <source>
        <dbReference type="Pfam" id="PF26196"/>
    </source>
</evidence>
<evidence type="ECO:0000313" key="5">
    <source>
        <dbReference type="RefSeq" id="XP_007444829.1"/>
    </source>
</evidence>
<evidence type="ECO:0000259" key="3">
    <source>
        <dbReference type="Pfam" id="PF26197"/>
    </source>
</evidence>
<dbReference type="AlphaFoldDB" id="A0A9F2WI34"/>
<sequence>GLALQYEEINRGPNCAINGITAKGFVNNYQGKNFNLKITLTGLEEESQVSEVKFLPGLPWQLNVKTDSDILQIENGTSFAFHVEVLDEVGNITAQPKLIVYCKFLGVPGLPVYVADCSNDGTNLLTGPVLHIPNIKNDQTVIAKIEIPSCKNVSPVQKTIKVLPSSCVAELRIYQLEGEKATQIKHQEVISCIADGVIENLIFRMYDEGEREILITPALAEKIE</sequence>
<dbReference type="PANTHER" id="PTHR22640:SF2">
    <property type="entry name" value="STRUCTURAL MAINTENANCE OF CHROMOSOMES FLEXIBLE HINGE DOMAIN-CONTAINING PROTEIN 1"/>
    <property type="match status" value="1"/>
</dbReference>
<dbReference type="OMA" id="PNCAING"/>
<dbReference type="GeneID" id="103058989"/>
<protein>
    <submittedName>
        <fullName evidence="5">Structural maintenance of chromosomes flexible hinge domain-containing protein 1-like</fullName>
    </submittedName>
</protein>
<evidence type="ECO:0000259" key="1">
    <source>
        <dbReference type="Pfam" id="PF26195"/>
    </source>
</evidence>
<name>A0A9F2WI34_PYTBI</name>
<feature type="domain" description="SMCHD1 Ig-like" evidence="3">
    <location>
        <begin position="169"/>
        <end position="223"/>
    </location>
</feature>
<proteinExistence type="predicted"/>
<feature type="non-terminal residue" evidence="5">
    <location>
        <position position="1"/>
    </location>
</feature>
<dbReference type="OrthoDB" id="10036779at2759"/>
<keyword evidence="4" id="KW-1185">Reference proteome</keyword>
<dbReference type="RefSeq" id="XP_007444829.1">
    <property type="nucleotide sequence ID" value="XM_007444767.1"/>
</dbReference>
<feature type="domain" description="SMCHD1 Ig-like" evidence="2">
    <location>
        <begin position="62"/>
        <end position="164"/>
    </location>
</feature>
<dbReference type="Proteomes" id="UP000695026">
    <property type="component" value="Unplaced"/>
</dbReference>
<gene>
    <name evidence="5" type="primary">LOC103058989</name>
</gene>